<dbReference type="Gene3D" id="3.40.50.720">
    <property type="entry name" value="NAD(P)-binding Rossmann-like Domain"/>
    <property type="match status" value="1"/>
</dbReference>
<dbReference type="SUPFAM" id="SSF69572">
    <property type="entry name" value="Activating enzymes of the ubiquitin-like proteins"/>
    <property type="match status" value="1"/>
</dbReference>
<feature type="domain" description="THIF-type NAD/FAD binding fold" evidence="2">
    <location>
        <begin position="130"/>
        <end position="360"/>
    </location>
</feature>
<proteinExistence type="predicted"/>
<keyword evidence="3" id="KW-0548">Nucleotidyltransferase</keyword>
<dbReference type="Pfam" id="PF00899">
    <property type="entry name" value="ThiF"/>
    <property type="match status" value="1"/>
</dbReference>
<keyword evidence="3" id="KW-0808">Transferase</keyword>
<evidence type="ECO:0000256" key="1">
    <source>
        <dbReference type="SAM" id="MobiDB-lite"/>
    </source>
</evidence>
<feature type="compositionally biased region" description="Basic residues" evidence="1">
    <location>
        <begin position="393"/>
        <end position="407"/>
    </location>
</feature>
<accession>A0ABV2YM34</accession>
<dbReference type="Proteomes" id="UP001550850">
    <property type="component" value="Unassembled WGS sequence"/>
</dbReference>
<evidence type="ECO:0000313" key="3">
    <source>
        <dbReference type="EMBL" id="MEU3556788.1"/>
    </source>
</evidence>
<sequence>MHPRVKPALRRGWRDLNTVQFGMTPAHAMTLGPVDTVTGTFLDLLNGTRGMELLREEAVRMGLPEDHADRLVERLSDAGLLDDATGGGAGADALRERPHAVDRLRSDLASLSLTAPAPGDAERRLAARRGLRVQVRGVGRVGAALAALLSAAGVGEVDVRDGGCVEPWDVAPGGLPPGSVGERRSDAARRLVRDAAPERPPRRGSPCPFRDDTGFALVLLTPRDDLAVHSPDPLDSEPLLAAGIPHLYAGVVEATGVVGPLVLPGETPCAECLQRWRVERDPTWPRLLAQWRSRRPRTPPACDVALATAVAGTAAGHALAFLDGLSAAGAPHAAGVRWEAALPGLRWRPREVAAHPDCPCGAAGQAVLELSGAAGRSRVTMAEQRPSAESCHRANRTRRPGTWRAHV</sequence>
<evidence type="ECO:0000259" key="2">
    <source>
        <dbReference type="Pfam" id="PF00899"/>
    </source>
</evidence>
<dbReference type="InterPro" id="IPR035985">
    <property type="entry name" value="Ubiquitin-activating_enz"/>
</dbReference>
<protein>
    <submittedName>
        <fullName evidence="3">ThiF family adenylyltransferase</fullName>
    </submittedName>
</protein>
<dbReference type="RefSeq" id="WP_108954999.1">
    <property type="nucleotide sequence ID" value="NZ_BEVZ01000004.1"/>
</dbReference>
<organism evidence="3 4">
    <name type="scientific">Streptomyces fragilis</name>
    <dbReference type="NCBI Taxonomy" id="67301"/>
    <lineage>
        <taxon>Bacteria</taxon>
        <taxon>Bacillati</taxon>
        <taxon>Actinomycetota</taxon>
        <taxon>Actinomycetes</taxon>
        <taxon>Kitasatosporales</taxon>
        <taxon>Streptomycetaceae</taxon>
        <taxon>Streptomyces</taxon>
    </lineage>
</organism>
<comment type="caution">
    <text evidence="3">The sequence shown here is derived from an EMBL/GenBank/DDBJ whole genome shotgun (WGS) entry which is preliminary data.</text>
</comment>
<dbReference type="GO" id="GO:0016779">
    <property type="term" value="F:nucleotidyltransferase activity"/>
    <property type="evidence" value="ECO:0007669"/>
    <property type="project" value="UniProtKB-KW"/>
</dbReference>
<evidence type="ECO:0000313" key="4">
    <source>
        <dbReference type="Proteomes" id="UP001550850"/>
    </source>
</evidence>
<dbReference type="EMBL" id="JBEZUR010000040">
    <property type="protein sequence ID" value="MEU3556788.1"/>
    <property type="molecule type" value="Genomic_DNA"/>
</dbReference>
<feature type="region of interest" description="Disordered" evidence="1">
    <location>
        <begin position="381"/>
        <end position="407"/>
    </location>
</feature>
<name>A0ABV2YM34_9ACTN</name>
<keyword evidence="4" id="KW-1185">Reference proteome</keyword>
<gene>
    <name evidence="3" type="ORF">AB0E65_21605</name>
</gene>
<dbReference type="InterPro" id="IPR000594">
    <property type="entry name" value="ThiF_NAD_FAD-bd"/>
</dbReference>
<reference evidence="3 4" key="1">
    <citation type="submission" date="2024-06" db="EMBL/GenBank/DDBJ databases">
        <title>The Natural Products Discovery Center: Release of the First 8490 Sequenced Strains for Exploring Actinobacteria Biosynthetic Diversity.</title>
        <authorList>
            <person name="Kalkreuter E."/>
            <person name="Kautsar S.A."/>
            <person name="Yang D."/>
            <person name="Bader C.D."/>
            <person name="Teijaro C.N."/>
            <person name="Fluegel L."/>
            <person name="Davis C.M."/>
            <person name="Simpson J.R."/>
            <person name="Lauterbach L."/>
            <person name="Steele A.D."/>
            <person name="Gui C."/>
            <person name="Meng S."/>
            <person name="Li G."/>
            <person name="Viehrig K."/>
            <person name="Ye F."/>
            <person name="Su P."/>
            <person name="Kiefer A.F."/>
            <person name="Nichols A."/>
            <person name="Cepeda A.J."/>
            <person name="Yan W."/>
            <person name="Fan B."/>
            <person name="Jiang Y."/>
            <person name="Adhikari A."/>
            <person name="Zheng C.-J."/>
            <person name="Schuster L."/>
            <person name="Cowan T.M."/>
            <person name="Smanski M.J."/>
            <person name="Chevrette M.G."/>
            <person name="De Carvalho L.P.S."/>
            <person name="Shen B."/>
        </authorList>
    </citation>
    <scope>NUCLEOTIDE SEQUENCE [LARGE SCALE GENOMIC DNA]</scope>
    <source>
        <strain evidence="3 4">NPDC038104</strain>
    </source>
</reference>